<accession>A0ABV9LAU8</accession>
<keyword evidence="2" id="KW-0472">Membrane</keyword>
<feature type="transmembrane region" description="Helical" evidence="2">
    <location>
        <begin position="103"/>
        <end position="125"/>
    </location>
</feature>
<evidence type="ECO:0000313" key="3">
    <source>
        <dbReference type="EMBL" id="MFC4691289.1"/>
    </source>
</evidence>
<keyword evidence="4" id="KW-1185">Reference proteome</keyword>
<protein>
    <submittedName>
        <fullName evidence="3">Uncharacterized protein</fullName>
    </submittedName>
</protein>
<keyword evidence="2" id="KW-1133">Transmembrane helix</keyword>
<dbReference type="RefSeq" id="WP_380034990.1">
    <property type="nucleotide sequence ID" value="NZ_JBHSHB010000024.1"/>
</dbReference>
<comment type="caution">
    <text evidence="3">The sequence shown here is derived from an EMBL/GenBank/DDBJ whole genome shotgun (WGS) entry which is preliminary data.</text>
</comment>
<keyword evidence="2" id="KW-0812">Transmembrane</keyword>
<reference evidence="4" key="1">
    <citation type="journal article" date="2019" name="Int. J. Syst. Evol. Microbiol.">
        <title>The Global Catalogue of Microorganisms (GCM) 10K type strain sequencing project: providing services to taxonomists for standard genome sequencing and annotation.</title>
        <authorList>
            <consortium name="The Broad Institute Genomics Platform"/>
            <consortium name="The Broad Institute Genome Sequencing Center for Infectious Disease"/>
            <person name="Wu L."/>
            <person name="Ma J."/>
        </authorList>
    </citation>
    <scope>NUCLEOTIDE SEQUENCE [LARGE SCALE GENOMIC DNA]</scope>
    <source>
        <strain evidence="4">CGMCC 4.7427</strain>
    </source>
</reference>
<proteinExistence type="predicted"/>
<name>A0ABV9LAU8_9FLAO</name>
<gene>
    <name evidence="3" type="ORF">ACFO5T_12695</name>
</gene>
<evidence type="ECO:0000256" key="2">
    <source>
        <dbReference type="SAM" id="Phobius"/>
    </source>
</evidence>
<organism evidence="3 4">
    <name type="scientific">Dokdonia genika</name>
    <dbReference type="NCBI Taxonomy" id="308113"/>
    <lineage>
        <taxon>Bacteria</taxon>
        <taxon>Pseudomonadati</taxon>
        <taxon>Bacteroidota</taxon>
        <taxon>Flavobacteriia</taxon>
        <taxon>Flavobacteriales</taxon>
        <taxon>Flavobacteriaceae</taxon>
        <taxon>Dokdonia</taxon>
    </lineage>
</organism>
<dbReference type="EMBL" id="JBHSHB010000024">
    <property type="protein sequence ID" value="MFC4691289.1"/>
    <property type="molecule type" value="Genomic_DNA"/>
</dbReference>
<feature type="coiled-coil region" evidence="1">
    <location>
        <begin position="1"/>
        <end position="56"/>
    </location>
</feature>
<dbReference type="Proteomes" id="UP001595878">
    <property type="component" value="Unassembled WGS sequence"/>
</dbReference>
<sequence>MTQLERLAALLVEELDSFSNDINKLQATRNYINNDLQVLEAENYRLQELKEQIKAIHISPDLTELKRFEQYTEQVSQKFSKEIMSTTKTQLEVFQRTGKKKYLFYRTLIVLLLISLITGTGFGLFKYSEISKKYTAESQQFSSFKTNLGEFFQSDKNAYKSFINWKKEKFE</sequence>
<keyword evidence="1" id="KW-0175">Coiled coil</keyword>
<evidence type="ECO:0000256" key="1">
    <source>
        <dbReference type="SAM" id="Coils"/>
    </source>
</evidence>
<evidence type="ECO:0000313" key="4">
    <source>
        <dbReference type="Proteomes" id="UP001595878"/>
    </source>
</evidence>